<dbReference type="PANTHER" id="PTHR30606:SF9">
    <property type="entry name" value="LIPID A BIOSYNTHESIS LAUROYLTRANSFERASE"/>
    <property type="match status" value="1"/>
</dbReference>
<evidence type="ECO:0000256" key="1">
    <source>
        <dbReference type="ARBA" id="ARBA00022475"/>
    </source>
</evidence>
<dbReference type="PIRSF" id="PIRSF026649">
    <property type="entry name" value="MsbB"/>
    <property type="match status" value="1"/>
</dbReference>
<comment type="pathway">
    <text evidence="9">Bacterial outer membrane biogenesis; lipopolysaccharide biosynthesis.</text>
</comment>
<name>A0AAW7XJD7_9GAMM</name>
<evidence type="ECO:0000256" key="6">
    <source>
        <dbReference type="ARBA" id="ARBA00022989"/>
    </source>
</evidence>
<dbReference type="EMBL" id="JAUOPG010000005">
    <property type="protein sequence ID" value="MDO6453732.1"/>
    <property type="molecule type" value="Genomic_DNA"/>
</dbReference>
<dbReference type="HAMAP" id="MF_01942">
    <property type="entry name" value="Lipid_A_LpxL_LpxP"/>
    <property type="match status" value="1"/>
</dbReference>
<keyword evidence="4 9" id="KW-0812">Transmembrane</keyword>
<dbReference type="NCBIfam" id="TIGR02207">
    <property type="entry name" value="lipid_A_htrB"/>
    <property type="match status" value="1"/>
</dbReference>
<evidence type="ECO:0000256" key="5">
    <source>
        <dbReference type="ARBA" id="ARBA00022985"/>
    </source>
</evidence>
<keyword evidence="7 9" id="KW-0472">Membrane</keyword>
<organism evidence="10 11">
    <name type="scientific">Neptunomonas phycophila</name>
    <dbReference type="NCBI Taxonomy" id="1572645"/>
    <lineage>
        <taxon>Bacteria</taxon>
        <taxon>Pseudomonadati</taxon>
        <taxon>Pseudomonadota</taxon>
        <taxon>Gammaproteobacteria</taxon>
        <taxon>Oceanospirillales</taxon>
        <taxon>Oceanospirillaceae</taxon>
        <taxon>Neptunomonas</taxon>
    </lineage>
</organism>
<dbReference type="CDD" id="cd07984">
    <property type="entry name" value="LPLAT_LABLAT-like"/>
    <property type="match status" value="1"/>
</dbReference>
<evidence type="ECO:0000313" key="10">
    <source>
        <dbReference type="EMBL" id="MDO6453732.1"/>
    </source>
</evidence>
<keyword evidence="1 9" id="KW-1003">Cell membrane</keyword>
<keyword evidence="8 9" id="KW-0012">Acyltransferase</keyword>
<dbReference type="GO" id="GO:0009103">
    <property type="term" value="P:lipopolysaccharide biosynthetic process"/>
    <property type="evidence" value="ECO:0007669"/>
    <property type="project" value="UniProtKB-UniRule"/>
</dbReference>
<dbReference type="AlphaFoldDB" id="A0AAW7XJD7"/>
<gene>
    <name evidence="9 10" type="primary">lpxL</name>
    <name evidence="10" type="ORF">Q4490_09145</name>
</gene>
<dbReference type="RefSeq" id="WP_303550041.1">
    <property type="nucleotide sequence ID" value="NZ_CAXPFL010000030.1"/>
</dbReference>
<dbReference type="Proteomes" id="UP001169862">
    <property type="component" value="Unassembled WGS sequence"/>
</dbReference>
<comment type="subcellular location">
    <subcellularLocation>
        <location evidence="9">Cell inner membrane</location>
        <topology evidence="9">Single-pass membrane protein</topology>
    </subcellularLocation>
</comment>
<comment type="catalytic activity">
    <reaction evidence="9">
        <text>an alpha-Kdo-(2-&gt;4)-alpha-Kdo-(2-&gt;6)-lipid IVA + a fatty acyl-[ACP] = an alpha-Kdo-(2-&gt;4)-alpha-Kdo-(2-&gt;6)-(acyl)-lipid IVA + holo-[ACP]</text>
        <dbReference type="Rhea" id="RHEA:69396"/>
        <dbReference type="Rhea" id="RHEA-COMP:9685"/>
        <dbReference type="Rhea" id="RHEA-COMP:14125"/>
        <dbReference type="ChEBI" id="CHEBI:64479"/>
        <dbReference type="ChEBI" id="CHEBI:138651"/>
        <dbReference type="ChEBI" id="CHEBI:176429"/>
        <dbReference type="ChEBI" id="CHEBI:176430"/>
        <dbReference type="EC" id="2.3.1.241"/>
    </reaction>
</comment>
<reference evidence="10" key="1">
    <citation type="submission" date="2023-07" db="EMBL/GenBank/DDBJ databases">
        <title>Genome content predicts the carbon catabolic preferences of heterotrophic bacteria.</title>
        <authorList>
            <person name="Gralka M."/>
        </authorList>
    </citation>
    <scope>NUCLEOTIDE SEQUENCE</scope>
    <source>
        <strain evidence="10">I2M16</strain>
    </source>
</reference>
<evidence type="ECO:0000256" key="4">
    <source>
        <dbReference type="ARBA" id="ARBA00022692"/>
    </source>
</evidence>
<dbReference type="EC" id="2.3.1.241" evidence="9"/>
<keyword evidence="6 9" id="KW-1133">Transmembrane helix</keyword>
<comment type="function">
    <text evidence="9">Catalyzes the transfer of an acyl chain from an acyl-[acyl-carrier-protein] (ACP) to a Kdo(2)-lipid IV(A) to form a Kdo(2)-(acyl)-lipid IV(A).</text>
</comment>
<dbReference type="GO" id="GO:0005886">
    <property type="term" value="C:plasma membrane"/>
    <property type="evidence" value="ECO:0007669"/>
    <property type="project" value="UniProtKB-SubCell"/>
</dbReference>
<keyword evidence="5 9" id="KW-0448">Lipopolysaccharide biosynthesis</keyword>
<evidence type="ECO:0000256" key="8">
    <source>
        <dbReference type="ARBA" id="ARBA00023315"/>
    </source>
</evidence>
<evidence type="ECO:0000256" key="3">
    <source>
        <dbReference type="ARBA" id="ARBA00022679"/>
    </source>
</evidence>
<dbReference type="PANTHER" id="PTHR30606">
    <property type="entry name" value="LIPID A BIOSYNTHESIS LAUROYL ACYLTRANSFERASE"/>
    <property type="match status" value="1"/>
</dbReference>
<feature type="short sequence motif" description="HXXXXD motif" evidence="9">
    <location>
        <begin position="130"/>
        <end position="135"/>
    </location>
</feature>
<comment type="similarity">
    <text evidence="9">Belongs to the LpxL/LpxM/LpxP family.</text>
</comment>
<evidence type="ECO:0000313" key="11">
    <source>
        <dbReference type="Proteomes" id="UP001169862"/>
    </source>
</evidence>
<protein>
    <recommendedName>
        <fullName evidence="9">Lipid A biosynthesis acyltransferase</fullName>
        <ecNumber evidence="9">2.3.1.241</ecNumber>
    </recommendedName>
    <alternativeName>
        <fullName evidence="9">Kdo(2)-lipid IV(A) acyltransferase</fullName>
    </alternativeName>
</protein>
<sequence>MKQKRPENLWHPTYWPTFLGLGLVWLINRLPLPAQHKIGRLLGRILMCIAKDRKHVADTNLSLCFPHLSPKEHNQMLSDVFKDQGIAMIESGMAWWPQPEKLTPLGDIIGFEHVEKAQAEGQGILFLSGHFTCLDVTGGILAQHMRFDGMYRKNNNPVIEELSKKGREVFFEELIERGDIRRLVRRLKDGKAVWYAPDQDMGMKLSVYAPFFGVPAATITATARIAKMSKAAVIPLSMRRNDQGRYIIEMLPPLEDFPTGDDVADATKVNQVIESMIIKAPTQYMWVHRRFKTHPKGKGYIYK</sequence>
<dbReference type="InterPro" id="IPR004960">
    <property type="entry name" value="LipA_acyltrans"/>
</dbReference>
<keyword evidence="3 9" id="KW-0808">Transferase</keyword>
<dbReference type="GO" id="GO:0009245">
    <property type="term" value="P:lipid A biosynthetic process"/>
    <property type="evidence" value="ECO:0007669"/>
    <property type="project" value="InterPro"/>
</dbReference>
<evidence type="ECO:0000256" key="7">
    <source>
        <dbReference type="ARBA" id="ARBA00023136"/>
    </source>
</evidence>
<dbReference type="GO" id="GO:0008913">
    <property type="term" value="F:Kdo2-lipid IVA acyltransferase activity"/>
    <property type="evidence" value="ECO:0007669"/>
    <property type="project" value="UniProtKB-EC"/>
</dbReference>
<comment type="caution">
    <text evidence="10">The sequence shown here is derived from an EMBL/GenBank/DDBJ whole genome shotgun (WGS) entry which is preliminary data.</text>
</comment>
<accession>A0AAW7XJD7</accession>
<dbReference type="InterPro" id="IPR011920">
    <property type="entry name" value="Lipid_A_LpxL_LpxP"/>
</dbReference>
<dbReference type="GO" id="GO:0036104">
    <property type="term" value="P:Kdo2-lipid A biosynthetic process"/>
    <property type="evidence" value="ECO:0007669"/>
    <property type="project" value="UniProtKB-UniRule"/>
</dbReference>
<dbReference type="Pfam" id="PF03279">
    <property type="entry name" value="Lip_A_acyltrans"/>
    <property type="match status" value="1"/>
</dbReference>
<keyword evidence="2 9" id="KW-0997">Cell inner membrane</keyword>
<comment type="pathway">
    <text evidence="9">Glycolipid biosynthesis; KDO(2)-lipid A biosynthesis; KDO(2)-lipid A from CMP-3-deoxy-D-manno-octulosonate and lipid IV(A): step 3/4.</text>
</comment>
<evidence type="ECO:0000256" key="9">
    <source>
        <dbReference type="HAMAP-Rule" id="MF_01942"/>
    </source>
</evidence>
<proteinExistence type="inferred from homology"/>
<evidence type="ECO:0000256" key="2">
    <source>
        <dbReference type="ARBA" id="ARBA00022519"/>
    </source>
</evidence>